<dbReference type="InterPro" id="IPR042272">
    <property type="entry name" value="ATP12_ATP_synth-F1-assembly_N"/>
</dbReference>
<dbReference type="AlphaFoldDB" id="A0A8H5HNE4"/>
<organism evidence="6 7">
    <name type="scientific">Tricholomella constricta</name>
    <dbReference type="NCBI Taxonomy" id="117010"/>
    <lineage>
        <taxon>Eukaryota</taxon>
        <taxon>Fungi</taxon>
        <taxon>Dikarya</taxon>
        <taxon>Basidiomycota</taxon>
        <taxon>Agaricomycotina</taxon>
        <taxon>Agaricomycetes</taxon>
        <taxon>Agaricomycetidae</taxon>
        <taxon>Agaricales</taxon>
        <taxon>Tricholomatineae</taxon>
        <taxon>Lyophyllaceae</taxon>
        <taxon>Tricholomella</taxon>
    </lineage>
</organism>
<keyword evidence="5" id="KW-0143">Chaperone</keyword>
<evidence type="ECO:0000256" key="3">
    <source>
        <dbReference type="ARBA" id="ARBA00022946"/>
    </source>
</evidence>
<keyword evidence="4" id="KW-0496">Mitochondrion</keyword>
<comment type="caution">
    <text evidence="6">The sequence shown here is derived from an EMBL/GenBank/DDBJ whole genome shotgun (WGS) entry which is preliminary data.</text>
</comment>
<proteinExistence type="inferred from homology"/>
<evidence type="ECO:0000313" key="7">
    <source>
        <dbReference type="Proteomes" id="UP000565441"/>
    </source>
</evidence>
<reference evidence="6 7" key="1">
    <citation type="journal article" date="2020" name="ISME J.">
        <title>Uncovering the hidden diversity of litter-decomposition mechanisms in mushroom-forming fungi.</title>
        <authorList>
            <person name="Floudas D."/>
            <person name="Bentzer J."/>
            <person name="Ahren D."/>
            <person name="Johansson T."/>
            <person name="Persson P."/>
            <person name="Tunlid A."/>
        </authorList>
    </citation>
    <scope>NUCLEOTIDE SEQUENCE [LARGE SCALE GENOMIC DNA]</scope>
    <source>
        <strain evidence="6 7">CBS 661.87</strain>
    </source>
</reference>
<dbReference type="InterPro" id="IPR023335">
    <property type="entry name" value="ATP12_ortho_dom_sf"/>
</dbReference>
<dbReference type="OrthoDB" id="5673at2759"/>
<evidence type="ECO:0008006" key="8">
    <source>
        <dbReference type="Google" id="ProtNLM"/>
    </source>
</evidence>
<name>A0A8H5HNE4_9AGAR</name>
<dbReference type="Gene3D" id="1.10.3580.10">
    <property type="entry name" value="ATP12 ATPase"/>
    <property type="match status" value="1"/>
</dbReference>
<dbReference type="Proteomes" id="UP000565441">
    <property type="component" value="Unassembled WGS sequence"/>
</dbReference>
<evidence type="ECO:0000256" key="5">
    <source>
        <dbReference type="ARBA" id="ARBA00023186"/>
    </source>
</evidence>
<evidence type="ECO:0000256" key="1">
    <source>
        <dbReference type="ARBA" id="ARBA00004173"/>
    </source>
</evidence>
<dbReference type="SUPFAM" id="SSF160909">
    <property type="entry name" value="ATP12-like"/>
    <property type="match status" value="1"/>
</dbReference>
<keyword evidence="7" id="KW-1185">Reference proteome</keyword>
<evidence type="ECO:0000256" key="2">
    <source>
        <dbReference type="ARBA" id="ARBA00008231"/>
    </source>
</evidence>
<dbReference type="EMBL" id="JAACJP010000002">
    <property type="protein sequence ID" value="KAF5386594.1"/>
    <property type="molecule type" value="Genomic_DNA"/>
</dbReference>
<accession>A0A8H5HNE4</accession>
<protein>
    <recommendedName>
        <fullName evidence="8">ATP12-domain-containing protein</fullName>
    </recommendedName>
</protein>
<evidence type="ECO:0000256" key="4">
    <source>
        <dbReference type="ARBA" id="ARBA00023128"/>
    </source>
</evidence>
<dbReference type="PANTHER" id="PTHR21013:SF10">
    <property type="entry name" value="ATP SYNTHASE MITOCHONDRIAL F1 COMPLEX ASSEMBLY FACTOR 2"/>
    <property type="match status" value="1"/>
</dbReference>
<dbReference type="Gene3D" id="3.30.2180.10">
    <property type="entry name" value="ATP12-like"/>
    <property type="match status" value="1"/>
</dbReference>
<evidence type="ECO:0000313" key="6">
    <source>
        <dbReference type="EMBL" id="KAF5386594.1"/>
    </source>
</evidence>
<dbReference type="GO" id="GO:0033615">
    <property type="term" value="P:mitochondrial proton-transporting ATP synthase complex assembly"/>
    <property type="evidence" value="ECO:0007669"/>
    <property type="project" value="TreeGrafter"/>
</dbReference>
<dbReference type="GO" id="GO:0005739">
    <property type="term" value="C:mitochondrion"/>
    <property type="evidence" value="ECO:0007669"/>
    <property type="project" value="UniProtKB-SubCell"/>
</dbReference>
<dbReference type="InterPro" id="IPR011419">
    <property type="entry name" value="ATP12_ATP_synth-F1-assembly"/>
</dbReference>
<comment type="subcellular location">
    <subcellularLocation>
        <location evidence="1">Mitochondrion</location>
    </subcellularLocation>
</comment>
<dbReference type="PANTHER" id="PTHR21013">
    <property type="entry name" value="ATP SYNTHASE MITOCHONDRIAL F1 COMPLEX ASSEMBLY FACTOR 2/ATP12 PROTEIN, MITOCHONDRIAL PRECURSOR"/>
    <property type="match status" value="1"/>
</dbReference>
<keyword evidence="3" id="KW-0809">Transit peptide</keyword>
<comment type="similarity">
    <text evidence="2">Belongs to the ATP12 family.</text>
</comment>
<gene>
    <name evidence="6" type="ORF">D9615_001884</name>
</gene>
<dbReference type="Pfam" id="PF07542">
    <property type="entry name" value="ATP12"/>
    <property type="match status" value="1"/>
</dbReference>
<sequence length="288" mass="31985">MLSAQLGRSTCSRWAVASLTRLSRSRTAPKARWNTTAAAPDGPAVTETNRAEATMRRFWEDVGIEKRGSALAVTLDGRALKTPAGNVLTLPETKSVIASLIAAEWDHQETLLKPHALPATSIAARAIDGLGEHATRVEVQEALLKYIDTDTICFYQDYPPQLERLQAEHWDPLLEWARKTFDIEIHKAGSLLFSTQPEATKEKLRKVLAEFDQWEMAAMERATYTTKSLIIALALVKKHLSVEQAALAATVEVCSQIERWGEVEDTHDVDYHDVRRQLGSAACLLSNV</sequence>